<evidence type="ECO:0000256" key="7">
    <source>
        <dbReference type="ARBA" id="ARBA00023140"/>
    </source>
</evidence>
<evidence type="ECO:0000313" key="10">
    <source>
        <dbReference type="EMBL" id="CED82067.1"/>
    </source>
</evidence>
<proteinExistence type="inferred from homology"/>
<feature type="repeat" description="TPR" evidence="8">
    <location>
        <begin position="511"/>
        <end position="544"/>
    </location>
</feature>
<comment type="similarity">
    <text evidence="3">Belongs to the peroxisomal targeting signal receptor family.</text>
</comment>
<dbReference type="InterPro" id="IPR019734">
    <property type="entry name" value="TPR_rpt"/>
</dbReference>
<reference evidence="10" key="1">
    <citation type="submission" date="2014-08" db="EMBL/GenBank/DDBJ databases">
        <authorList>
            <person name="Sharma Rahul"/>
            <person name="Thines Marco"/>
        </authorList>
    </citation>
    <scope>NUCLEOTIDE SEQUENCE</scope>
</reference>
<dbReference type="GO" id="GO:0016560">
    <property type="term" value="P:protein import into peroxisome matrix, docking"/>
    <property type="evidence" value="ECO:0007669"/>
    <property type="project" value="TreeGrafter"/>
</dbReference>
<feature type="repeat" description="TPR" evidence="8">
    <location>
        <begin position="675"/>
        <end position="708"/>
    </location>
</feature>
<keyword evidence="4" id="KW-0963">Cytoplasm</keyword>
<dbReference type="PANTHER" id="PTHR10130">
    <property type="entry name" value="PEROXISOMAL TARGETING SIGNAL 1 RECEPTOR PEX5"/>
    <property type="match status" value="1"/>
</dbReference>
<keyword evidence="6 8" id="KW-0802">TPR repeat</keyword>
<dbReference type="SUPFAM" id="SSF48452">
    <property type="entry name" value="TPR-like"/>
    <property type="match status" value="1"/>
</dbReference>
<sequence length="803" mass="88648">MSFPAMLSGGDKGVNNPLNKLSSTFHQDRGPQSDIYGSSRAGPSRQPAASFRTIAPSPGPSTHQHQQNQVRPLNHVQSDSRWASEYSPQQAHLQFIQPSRGDAELQEAFERARITANARPPISNTTNGLLRFENSRAPQQAFALAGPSSQTHHLTGPTYHPPFLPTQPAFHSYAPSVPMHHHHIPHPVVSHPAQISSDYSAPSIQSPAERENLMSSSLAETADLLLQRVDRTSADPVANRMANSAFMGLMEQFAAGTKDVQGEHVVELGREGEEGWAQSFASAQRGKGKERMHVVDSPAAATTADSSELFYTQPNGFGHLGFQSGAFDPQTMTGGSLLNRQPFSVDAATATASARTVDDWDAQFNRQEHLISNMPSTLATQSGRPEEESAYTALTEPELKSATEVLGSNSLWEEEDEDEAFKFFNGPMHINVPGAQSSAREEEINRLLQGSDTLGDADFDRQEQYIFQNGNPWLRDGWRAEQQALLESDHQEGWKGVLEMEARVLNDPKNGRAWFELGVKQQENERESQAILALKKSISLDPSIPEAYLSLAVSLTNDNDRLAALSTLEDWVNVYANAVPAYEPLRLGGSLHQTDADLGREREKAEQRGAEAAERIAKRHSELVDRLITMARLGNQSQIDPEVQVALGVLFSSTAEYQRAQDCFRTALSVKPNDWQLYNRLGATLANDGKAQEAYELYWAALGLRPGFIRARFNLGISCINLKRYSEAAEHVLSALRLQHVESMEDPNSDIDGVKGKGIGSDVLWDTLRNACSYMHRMDLVQACQERRLSGFDGFEQPSFDEP</sequence>
<protein>
    <submittedName>
        <fullName evidence="10">TPR repeat-containing protein</fullName>
    </submittedName>
</protein>
<dbReference type="Gene3D" id="1.25.40.10">
    <property type="entry name" value="Tetratricopeptide repeat domain"/>
    <property type="match status" value="1"/>
</dbReference>
<dbReference type="GO" id="GO:0005829">
    <property type="term" value="C:cytosol"/>
    <property type="evidence" value="ECO:0007669"/>
    <property type="project" value="TreeGrafter"/>
</dbReference>
<feature type="region of interest" description="Disordered" evidence="9">
    <location>
        <begin position="1"/>
        <end position="83"/>
    </location>
</feature>
<dbReference type="GO" id="GO:0005052">
    <property type="term" value="F:peroxisome matrix targeting signal-1 binding"/>
    <property type="evidence" value="ECO:0007669"/>
    <property type="project" value="TreeGrafter"/>
</dbReference>
<dbReference type="InterPro" id="IPR011990">
    <property type="entry name" value="TPR-like_helical_dom_sf"/>
</dbReference>
<keyword evidence="7" id="KW-0576">Peroxisome</keyword>
<dbReference type="SMART" id="SM00028">
    <property type="entry name" value="TPR"/>
    <property type="match status" value="4"/>
</dbReference>
<keyword evidence="5" id="KW-0677">Repeat</keyword>
<dbReference type="InterPro" id="IPR024111">
    <property type="entry name" value="PEX5/PEX5L"/>
</dbReference>
<evidence type="ECO:0000256" key="6">
    <source>
        <dbReference type="ARBA" id="ARBA00022803"/>
    </source>
</evidence>
<feature type="compositionally biased region" description="Polar residues" evidence="9">
    <location>
        <begin position="60"/>
        <end position="83"/>
    </location>
</feature>
<feature type="compositionally biased region" description="Polar residues" evidence="9">
    <location>
        <begin position="16"/>
        <end position="25"/>
    </location>
</feature>
<evidence type="ECO:0000256" key="8">
    <source>
        <dbReference type="PROSITE-ProRule" id="PRU00339"/>
    </source>
</evidence>
<dbReference type="AlphaFoldDB" id="A0A0F7SJ04"/>
<dbReference type="PANTHER" id="PTHR10130:SF0">
    <property type="entry name" value="GH08708P"/>
    <property type="match status" value="1"/>
</dbReference>
<organism evidence="10">
    <name type="scientific">Phaffia rhodozyma</name>
    <name type="common">Yeast</name>
    <name type="synonym">Xanthophyllomyces dendrorhous</name>
    <dbReference type="NCBI Taxonomy" id="264483"/>
    <lineage>
        <taxon>Eukaryota</taxon>
        <taxon>Fungi</taxon>
        <taxon>Dikarya</taxon>
        <taxon>Basidiomycota</taxon>
        <taxon>Agaricomycotina</taxon>
        <taxon>Tremellomycetes</taxon>
        <taxon>Cystofilobasidiales</taxon>
        <taxon>Mrakiaceae</taxon>
        <taxon>Phaffia</taxon>
    </lineage>
</organism>
<comment type="subcellular location">
    <subcellularLocation>
        <location evidence="2">Cytoplasm</location>
    </subcellularLocation>
    <subcellularLocation>
        <location evidence="1">Peroxisome</location>
    </subcellularLocation>
</comment>
<evidence type="ECO:0000256" key="9">
    <source>
        <dbReference type="SAM" id="MobiDB-lite"/>
    </source>
</evidence>
<dbReference type="PROSITE" id="PS50005">
    <property type="entry name" value="TPR"/>
    <property type="match status" value="3"/>
</dbReference>
<dbReference type="Pfam" id="PF13432">
    <property type="entry name" value="TPR_16"/>
    <property type="match status" value="1"/>
</dbReference>
<dbReference type="GO" id="GO:0005778">
    <property type="term" value="C:peroxisomal membrane"/>
    <property type="evidence" value="ECO:0007669"/>
    <property type="project" value="TreeGrafter"/>
</dbReference>
<evidence type="ECO:0000256" key="1">
    <source>
        <dbReference type="ARBA" id="ARBA00004275"/>
    </source>
</evidence>
<evidence type="ECO:0000256" key="2">
    <source>
        <dbReference type="ARBA" id="ARBA00004496"/>
    </source>
</evidence>
<feature type="repeat" description="TPR" evidence="8">
    <location>
        <begin position="641"/>
        <end position="674"/>
    </location>
</feature>
<evidence type="ECO:0000256" key="3">
    <source>
        <dbReference type="ARBA" id="ARBA00005348"/>
    </source>
</evidence>
<accession>A0A0F7SJ04</accession>
<evidence type="ECO:0000256" key="5">
    <source>
        <dbReference type="ARBA" id="ARBA00022737"/>
    </source>
</evidence>
<name>A0A0F7SJ04_PHARH</name>
<evidence type="ECO:0000256" key="4">
    <source>
        <dbReference type="ARBA" id="ARBA00022490"/>
    </source>
</evidence>
<dbReference type="EMBL" id="LN483124">
    <property type="protein sequence ID" value="CED82067.1"/>
    <property type="molecule type" value="Genomic_DNA"/>
</dbReference>